<protein>
    <submittedName>
        <fullName evidence="2">Uncharacterized protein</fullName>
    </submittedName>
</protein>
<comment type="caution">
    <text evidence="2">The sequence shown here is derived from an EMBL/GenBank/DDBJ whole genome shotgun (WGS) entry which is preliminary data.</text>
</comment>
<keyword evidence="1" id="KW-0175">Coiled coil</keyword>
<evidence type="ECO:0000313" key="3">
    <source>
        <dbReference type="Proteomes" id="UP000053750"/>
    </source>
</evidence>
<name>A0A9W5S1I6_9BACL</name>
<dbReference type="Proteomes" id="UP000053750">
    <property type="component" value="Unassembled WGS sequence"/>
</dbReference>
<evidence type="ECO:0000313" key="2">
    <source>
        <dbReference type="EMBL" id="EXX88058.1"/>
    </source>
</evidence>
<accession>A0A9W5S1I6</accession>
<organism evidence="2 3">
    <name type="scientific">Paenibacillus darwinianus</name>
    <dbReference type="NCBI Taxonomy" id="1380763"/>
    <lineage>
        <taxon>Bacteria</taxon>
        <taxon>Bacillati</taxon>
        <taxon>Bacillota</taxon>
        <taxon>Bacilli</taxon>
        <taxon>Bacillales</taxon>
        <taxon>Paenibacillaceae</taxon>
        <taxon>Paenibacillus</taxon>
    </lineage>
</organism>
<gene>
    <name evidence="2" type="ORF">BG53_02675</name>
</gene>
<feature type="coiled-coil region" evidence="1">
    <location>
        <begin position="75"/>
        <end position="102"/>
    </location>
</feature>
<keyword evidence="3" id="KW-1185">Reference proteome</keyword>
<sequence>MTGMRKKRPWKYALLGGLLVTLVLYGIEWSSKGIGDVYGPLDVQAGISSVNETTPVGTDASETMGGYDERTQAARVEALRRLRKAQEDLDRLSAMIEETPRELPGPPAEFQEPSLNKLADGTAGLLRSVTNGGIRFIVSIFDTATD</sequence>
<dbReference type="EMBL" id="JFHU01000136">
    <property type="protein sequence ID" value="EXX88058.1"/>
    <property type="molecule type" value="Genomic_DNA"/>
</dbReference>
<proteinExistence type="predicted"/>
<evidence type="ECO:0000256" key="1">
    <source>
        <dbReference type="SAM" id="Coils"/>
    </source>
</evidence>
<reference evidence="2 3" key="1">
    <citation type="submission" date="2014-02" db="EMBL/GenBank/DDBJ databases">
        <title>Genome sequence of Paenibacillus darwinianus reveals adaptive mechanisms for survival in Antarctic soils.</title>
        <authorList>
            <person name="Dsouza M."/>
            <person name="Taylor M.W."/>
            <person name="Turner S.J."/>
            <person name="Aislabie J."/>
        </authorList>
    </citation>
    <scope>NUCLEOTIDE SEQUENCE [LARGE SCALE GENOMIC DNA]</scope>
    <source>
        <strain evidence="2 3">CE1</strain>
    </source>
</reference>
<dbReference type="AlphaFoldDB" id="A0A9W5S1I6"/>